<dbReference type="Proteomes" id="UP001516400">
    <property type="component" value="Unassembled WGS sequence"/>
</dbReference>
<name>A0ABD2PJI2_9CUCU</name>
<evidence type="ECO:0000313" key="1">
    <source>
        <dbReference type="EMBL" id="KAL3290455.1"/>
    </source>
</evidence>
<evidence type="ECO:0000313" key="2">
    <source>
        <dbReference type="Proteomes" id="UP001516400"/>
    </source>
</evidence>
<proteinExistence type="predicted"/>
<gene>
    <name evidence="1" type="ORF">HHI36_023796</name>
</gene>
<dbReference type="AlphaFoldDB" id="A0ABD2PJI2"/>
<comment type="caution">
    <text evidence="1">The sequence shown here is derived from an EMBL/GenBank/DDBJ whole genome shotgun (WGS) entry which is preliminary data.</text>
</comment>
<protein>
    <submittedName>
        <fullName evidence="1">Uncharacterized protein</fullName>
    </submittedName>
</protein>
<accession>A0ABD2PJI2</accession>
<dbReference type="EMBL" id="JABFTP020000186">
    <property type="protein sequence ID" value="KAL3290455.1"/>
    <property type="molecule type" value="Genomic_DNA"/>
</dbReference>
<organism evidence="1 2">
    <name type="scientific">Cryptolaemus montrouzieri</name>
    <dbReference type="NCBI Taxonomy" id="559131"/>
    <lineage>
        <taxon>Eukaryota</taxon>
        <taxon>Metazoa</taxon>
        <taxon>Ecdysozoa</taxon>
        <taxon>Arthropoda</taxon>
        <taxon>Hexapoda</taxon>
        <taxon>Insecta</taxon>
        <taxon>Pterygota</taxon>
        <taxon>Neoptera</taxon>
        <taxon>Endopterygota</taxon>
        <taxon>Coleoptera</taxon>
        <taxon>Polyphaga</taxon>
        <taxon>Cucujiformia</taxon>
        <taxon>Coccinelloidea</taxon>
        <taxon>Coccinellidae</taxon>
        <taxon>Scymninae</taxon>
        <taxon>Scymnini</taxon>
        <taxon>Cryptolaemus</taxon>
    </lineage>
</organism>
<reference evidence="1 2" key="1">
    <citation type="journal article" date="2021" name="BMC Biol.">
        <title>Horizontally acquired antibacterial genes associated with adaptive radiation of ladybird beetles.</title>
        <authorList>
            <person name="Li H.S."/>
            <person name="Tang X.F."/>
            <person name="Huang Y.H."/>
            <person name="Xu Z.Y."/>
            <person name="Chen M.L."/>
            <person name="Du X.Y."/>
            <person name="Qiu B.Y."/>
            <person name="Chen P.T."/>
            <person name="Zhang W."/>
            <person name="Slipinski A."/>
            <person name="Escalona H.E."/>
            <person name="Waterhouse R.M."/>
            <person name="Zwick A."/>
            <person name="Pang H."/>
        </authorList>
    </citation>
    <scope>NUCLEOTIDE SEQUENCE [LARGE SCALE GENOMIC DNA]</scope>
    <source>
        <strain evidence="1">SYSU2018</strain>
    </source>
</reference>
<sequence>MDVQKLKRLKLNRRVCISEIECIKQLSIKAKSDKSVRSLFRVRFSEIEDIRREFLKHHNNIVTLLLGPEGDEGIDLDIAKGIREDFLNDYFEAKSFFSELYNPEENGVNIIDSSTRNPASRFQECRHTVACSRLKRAYRNNKL</sequence>
<keyword evidence="2" id="KW-1185">Reference proteome</keyword>